<feature type="coiled-coil region" evidence="1">
    <location>
        <begin position="416"/>
        <end position="538"/>
    </location>
</feature>
<dbReference type="InterPro" id="IPR033545">
    <property type="entry name" value="CEP89"/>
</dbReference>
<gene>
    <name evidence="4" type="primary">LOC107070491</name>
</gene>
<organism evidence="3 4">
    <name type="scientific">Polistes dominula</name>
    <name type="common">European paper wasp</name>
    <name type="synonym">Vespa dominula</name>
    <dbReference type="NCBI Taxonomy" id="743375"/>
    <lineage>
        <taxon>Eukaryota</taxon>
        <taxon>Metazoa</taxon>
        <taxon>Ecdysozoa</taxon>
        <taxon>Arthropoda</taxon>
        <taxon>Hexapoda</taxon>
        <taxon>Insecta</taxon>
        <taxon>Pterygota</taxon>
        <taxon>Neoptera</taxon>
        <taxon>Endopterygota</taxon>
        <taxon>Hymenoptera</taxon>
        <taxon>Apocrita</taxon>
        <taxon>Aculeata</taxon>
        <taxon>Vespoidea</taxon>
        <taxon>Vespidae</taxon>
        <taxon>Polistinae</taxon>
        <taxon>Polistini</taxon>
        <taxon>Polistes</taxon>
    </lineage>
</organism>
<feature type="region of interest" description="Disordered" evidence="2">
    <location>
        <begin position="66"/>
        <end position="85"/>
    </location>
</feature>
<evidence type="ECO:0000313" key="4">
    <source>
        <dbReference type="RefSeq" id="XP_015184239.1"/>
    </source>
</evidence>
<dbReference type="Proteomes" id="UP000694924">
    <property type="component" value="Unplaced"/>
</dbReference>
<name>A0ABM1IVK2_POLDO</name>
<protein>
    <submittedName>
        <fullName evidence="4">Centrosomal protein of 89 kDa-like</fullName>
    </submittedName>
</protein>
<accession>A0ABM1IVK2</accession>
<keyword evidence="1" id="KW-0175">Coiled coil</keyword>
<feature type="compositionally biased region" description="Basic and acidic residues" evidence="2">
    <location>
        <begin position="66"/>
        <end position="76"/>
    </location>
</feature>
<evidence type="ECO:0000256" key="2">
    <source>
        <dbReference type="SAM" id="MobiDB-lite"/>
    </source>
</evidence>
<keyword evidence="3" id="KW-1185">Reference proteome</keyword>
<feature type="coiled-coil region" evidence="1">
    <location>
        <begin position="585"/>
        <end position="623"/>
    </location>
</feature>
<dbReference type="PANTHER" id="PTHR36170:SF1">
    <property type="entry name" value="CENTROSOMAL PROTEIN OF 89 KDA"/>
    <property type="match status" value="1"/>
</dbReference>
<dbReference type="GeneID" id="107070491"/>
<sequence length="629" mass="74687">MSYFCGTTLIDDKEDTMEKHGVVKHSKQKGINTDEIEPVHGLTYCRRKANKTRHYNKAKLKSDDLSFNDKSDDRISSPKNKSRRHLRKEIERLMEENHTLMTKLEDFNAVSDNREEQKDKDKLIFKIRDKYHKLAEEYERVQQECEELNVLLKQKETEYRQLHLHHEESTHIFQRLEETKNSLLNLNQKLKSENVQLNEDTMLLKKVIYQLNAELERYQDKIRSCGQVIPLQFNTHAINEEELVRENKKIFESWGNVNMHALGPLLDAYQENLIEKKELISKYEQELNDFTGRCKEIISENEFLHKELENFKSKCNRYVEEIKEISNDAALVKEQNDTLMQQVCNHKQKFEEFQSLYERKIESLTQENKTLHKEVVTLKTELSNLQGKYKIMNEGYEMLKNNSDKTMPVHVHIAAVDECKRLFEELKSQYESEKKKLSSRIKQLEESQPNNEQQLITVTAERNHLKNLTKTLERNLKRTQHKLTNVQNIVYSVQISRDSYKRQLNKTTVYCEKLVTEYERVTSEKEKLKTLLHEREKENADIQYIGDSIAHRVGNLKNQVNAVQKDAKDQLALVEKHIRIHKVGTHQLKSEYRQEVQRLKRLLKQKDDVIAQLRNKKEKQVSQDNIELV</sequence>
<dbReference type="PANTHER" id="PTHR36170">
    <property type="entry name" value="CENTROSOMAL PROTEIN OF 89 KDA"/>
    <property type="match status" value="1"/>
</dbReference>
<dbReference type="Gene3D" id="1.10.287.1490">
    <property type="match status" value="1"/>
</dbReference>
<evidence type="ECO:0000313" key="3">
    <source>
        <dbReference type="Proteomes" id="UP000694924"/>
    </source>
</evidence>
<feature type="coiled-coil region" evidence="1">
    <location>
        <begin position="266"/>
        <end position="388"/>
    </location>
</feature>
<proteinExistence type="predicted"/>
<evidence type="ECO:0000256" key="1">
    <source>
        <dbReference type="SAM" id="Coils"/>
    </source>
</evidence>
<dbReference type="RefSeq" id="XP_015184239.1">
    <property type="nucleotide sequence ID" value="XM_015328753.1"/>
</dbReference>
<reference evidence="4" key="1">
    <citation type="submission" date="2025-08" db="UniProtKB">
        <authorList>
            <consortium name="RefSeq"/>
        </authorList>
    </citation>
    <scope>IDENTIFICATION</scope>
    <source>
        <tissue evidence="4">Whole body</tissue>
    </source>
</reference>